<dbReference type="Proteomes" id="UP000241771">
    <property type="component" value="Unassembled WGS sequence"/>
</dbReference>
<organism evidence="2 3">
    <name type="scientific">Photobacterium sanctipauli</name>
    <dbReference type="NCBI Taxonomy" id="1342794"/>
    <lineage>
        <taxon>Bacteria</taxon>
        <taxon>Pseudomonadati</taxon>
        <taxon>Pseudomonadota</taxon>
        <taxon>Gammaproteobacteria</taxon>
        <taxon>Vibrionales</taxon>
        <taxon>Vibrionaceae</taxon>
        <taxon>Photobacterium</taxon>
    </lineage>
</organism>
<evidence type="ECO:0000313" key="3">
    <source>
        <dbReference type="Proteomes" id="UP000241771"/>
    </source>
</evidence>
<comment type="caution">
    <text evidence="2">The sequence shown here is derived from an EMBL/GenBank/DDBJ whole genome shotgun (WGS) entry which is preliminary data.</text>
</comment>
<dbReference type="EMBL" id="PYMA01000026">
    <property type="protein sequence ID" value="PSW10745.1"/>
    <property type="molecule type" value="Genomic_DNA"/>
</dbReference>
<reference evidence="2 3" key="1">
    <citation type="submission" date="2018-01" db="EMBL/GenBank/DDBJ databases">
        <title>Whole genome sequencing of Histamine producing bacteria.</title>
        <authorList>
            <person name="Butler K."/>
        </authorList>
    </citation>
    <scope>NUCLEOTIDE SEQUENCE [LARGE SCALE GENOMIC DNA]</scope>
    <source>
        <strain evidence="2 3">DSM 100436</strain>
    </source>
</reference>
<feature type="chain" id="PRO_5015667151" description="PhaC PHA synthase" evidence="1">
    <location>
        <begin position="21"/>
        <end position="177"/>
    </location>
</feature>
<accession>A0A2T3NAI5</accession>
<feature type="signal peptide" evidence="1">
    <location>
        <begin position="1"/>
        <end position="20"/>
    </location>
</feature>
<keyword evidence="3" id="KW-1185">Reference proteome</keyword>
<sequence>MKKTMMSLVLATVMAAPAFAEQPIQLSVPGNNLPDGNVKGFRASLLYGQTPQVTGFQLPILGLAESQNFTGVSVGVFFGANRVTGNSTGLKMGLANWNDGRAKGADLGFANYTGGNFTGLQMGAFNYAGNLDGVQFGFINATDRINKGIQIGLINYDKSGTFVSESVPIFPIINARF</sequence>
<evidence type="ECO:0008006" key="4">
    <source>
        <dbReference type="Google" id="ProtNLM"/>
    </source>
</evidence>
<name>A0A2T3NAI5_9GAMM</name>
<evidence type="ECO:0000313" key="2">
    <source>
        <dbReference type="EMBL" id="PSW10745.1"/>
    </source>
</evidence>
<keyword evidence="1" id="KW-0732">Signal</keyword>
<protein>
    <recommendedName>
        <fullName evidence="4">PhaC PHA synthase</fullName>
    </recommendedName>
</protein>
<proteinExistence type="predicted"/>
<dbReference type="AlphaFoldDB" id="A0A2T3NAI5"/>
<gene>
    <name evidence="2" type="ORF">C9I98_24800</name>
</gene>
<dbReference type="RefSeq" id="WP_107272614.1">
    <property type="nucleotide sequence ID" value="NZ_PYMA01000026.1"/>
</dbReference>
<evidence type="ECO:0000256" key="1">
    <source>
        <dbReference type="SAM" id="SignalP"/>
    </source>
</evidence>